<evidence type="ECO:0000313" key="1">
    <source>
        <dbReference type="EMBL" id="ALK44246.1"/>
    </source>
</evidence>
<accession>A0A0P0L7K7</accession>
<organism evidence="1">
    <name type="scientific">Colwellia sp. C1</name>
    <dbReference type="NCBI Taxonomy" id="1737566"/>
    <lineage>
        <taxon>Bacteria</taxon>
        <taxon>Pseudomonadati</taxon>
        <taxon>Pseudomonadota</taxon>
        <taxon>Gammaproteobacteria</taxon>
        <taxon>Alteromonadales</taxon>
        <taxon>Colwelliaceae</taxon>
        <taxon>Colwellia</taxon>
    </lineage>
</organism>
<dbReference type="AlphaFoldDB" id="A0A0P0L7K7"/>
<protein>
    <submittedName>
        <fullName evidence="1">Uncharacterized protein</fullName>
    </submittedName>
</protein>
<dbReference type="EMBL" id="KT428295">
    <property type="protein sequence ID" value="ALK44246.1"/>
    <property type="molecule type" value="Genomic_DNA"/>
</dbReference>
<sequence length="47" mass="5613">MSDLWRDIFIGIYRENSVMDTRQNSWVAHNEALLFHSVFVFLRALLT</sequence>
<reference evidence="1" key="1">
    <citation type="submission" date="2015-08" db="EMBL/GenBank/DDBJ databases">
        <title>Partial sequence of psychrophilic Colwellia sp.</title>
        <authorList>
            <person name="Pankowski J.A."/>
            <person name="Leong J.S."/>
            <person name="Nano F.E."/>
        </authorList>
    </citation>
    <scope>NUCLEOTIDE SEQUENCE</scope>
    <source>
        <strain evidence="1">C1</strain>
    </source>
</reference>
<name>A0A0P0L7K7_9GAMM</name>
<proteinExistence type="predicted"/>